<evidence type="ECO:0000313" key="2">
    <source>
        <dbReference type="EMBL" id="CDS86279.1"/>
    </source>
</evidence>
<evidence type="ECO:0000313" key="4">
    <source>
        <dbReference type="EMBL" id="SJR83571.1"/>
    </source>
</evidence>
<dbReference type="AlphaFoldDB" id="A0A031WFU8"/>
<proteinExistence type="predicted"/>
<evidence type="ECO:0000313" key="5">
    <source>
        <dbReference type="EMBL" id="VFD32754.1"/>
    </source>
</evidence>
<keyword evidence="1" id="KW-0472">Membrane</keyword>
<keyword evidence="1" id="KW-0812">Transmembrane</keyword>
<dbReference type="EMBL" id="LK932509">
    <property type="protein sequence ID" value="CDS86758.1"/>
    <property type="molecule type" value="Genomic_DNA"/>
</dbReference>
<dbReference type="Proteomes" id="UP000411588">
    <property type="component" value="Unassembled WGS sequence"/>
</dbReference>
<dbReference type="EMBL" id="CAAJVP010000002">
    <property type="protein sequence ID" value="VHX96518.1"/>
    <property type="molecule type" value="Genomic_DNA"/>
</dbReference>
<dbReference type="Proteomes" id="UP000189137">
    <property type="component" value="Unassembled WGS sequence"/>
</dbReference>
<reference evidence="4 7" key="2">
    <citation type="submission" date="2017-02" db="EMBL/GenBank/DDBJ databases">
        <authorList>
            <consortium name="Pathogen Informatics"/>
        </authorList>
    </citation>
    <scope>NUCLEOTIDE SEQUENCE [LARGE SCALE GENOMIC DNA]</scope>
    <source>
        <strain evidence="5">Clo34</strain>
        <strain evidence="9">clo34</strain>
        <strain evidence="6">Tl291</strain>
        <strain evidence="8">tl291</strain>
        <strain evidence="4 7">VRECD0157</strain>
    </source>
</reference>
<accession>A0A031WFU8</accession>
<keyword evidence="1" id="KW-1133">Transmembrane helix</keyword>
<evidence type="ECO:0000256" key="1">
    <source>
        <dbReference type="SAM" id="Phobius"/>
    </source>
</evidence>
<evidence type="ECO:0000313" key="7">
    <source>
        <dbReference type="Proteomes" id="UP000189137"/>
    </source>
</evidence>
<dbReference type="EMBL" id="LK932392">
    <property type="protein sequence ID" value="CDS86279.1"/>
    <property type="molecule type" value="Genomic_DNA"/>
</dbReference>
<name>A0A031WFU8_CLODI</name>
<dbReference type="EMBL" id="CAADAN010000007">
    <property type="protein sequence ID" value="VFD32754.1"/>
    <property type="molecule type" value="Genomic_DNA"/>
</dbReference>
<evidence type="ECO:0000313" key="9">
    <source>
        <dbReference type="Proteomes" id="UP000411588"/>
    </source>
</evidence>
<sequence>MFIARKVSIKSIINSQSLYIEYGNLFTYLNISKIVVHRKSIGVVIQKYIKKKINTAPRDLYSNPKNDKKPIPITVKIQKVIPKKTAKNKNTEINSPKGILLLLLILINSLIYDMKFI</sequence>
<feature type="transmembrane region" description="Helical" evidence="1">
    <location>
        <begin position="93"/>
        <end position="112"/>
    </location>
</feature>
<protein>
    <submittedName>
        <fullName evidence="2">Uncharacterized protein</fullName>
    </submittedName>
</protein>
<gene>
    <name evidence="3" type="ORF">BN1096_560316</name>
    <name evidence="2" type="ORF">BN1097_540318</name>
    <name evidence="6" type="ORF">SAMEA1402366_00684</name>
    <name evidence="5" type="ORF">SAMEA1402399_02204</name>
    <name evidence="4" type="ORF">SAMEA3375112_00299</name>
</gene>
<evidence type="ECO:0000313" key="3">
    <source>
        <dbReference type="EMBL" id="CDS86758.1"/>
    </source>
</evidence>
<reference evidence="2" key="1">
    <citation type="submission" date="2014-07" db="EMBL/GenBank/DDBJ databases">
        <authorList>
            <person name="Monot Marc"/>
        </authorList>
    </citation>
    <scope>NUCLEOTIDE SEQUENCE</scope>
    <source>
        <strain evidence="2">7032994</strain>
    </source>
</reference>
<organism evidence="2">
    <name type="scientific">Clostridioides difficile</name>
    <name type="common">Peptoclostridium difficile</name>
    <dbReference type="NCBI Taxonomy" id="1496"/>
    <lineage>
        <taxon>Bacteria</taxon>
        <taxon>Bacillati</taxon>
        <taxon>Bacillota</taxon>
        <taxon>Clostridia</taxon>
        <taxon>Peptostreptococcales</taxon>
        <taxon>Peptostreptococcaceae</taxon>
        <taxon>Clostridioides</taxon>
    </lineage>
</organism>
<evidence type="ECO:0000313" key="6">
    <source>
        <dbReference type="EMBL" id="VHX96518.1"/>
    </source>
</evidence>
<dbReference type="Proteomes" id="UP000372533">
    <property type="component" value="Unassembled WGS sequence"/>
</dbReference>
<evidence type="ECO:0000313" key="8">
    <source>
        <dbReference type="Proteomes" id="UP000372533"/>
    </source>
</evidence>
<dbReference type="EMBL" id="FUPS01000001">
    <property type="protein sequence ID" value="SJR83571.1"/>
    <property type="molecule type" value="Genomic_DNA"/>
</dbReference>